<dbReference type="EMBL" id="WTPW01000035">
    <property type="protein sequence ID" value="KAF0556229.1"/>
    <property type="molecule type" value="Genomic_DNA"/>
</dbReference>
<evidence type="ECO:0000313" key="3">
    <source>
        <dbReference type="Proteomes" id="UP000439903"/>
    </source>
</evidence>
<keyword evidence="3" id="KW-1185">Reference proteome</keyword>
<sequence>METNSNQQNSSHEEDRRVDRVDWPSPYKKFLMNIYRLYSGRVESIPIIFRTEIPETEFHGSETKVPETEFHGSETKVPGTEFHGNEMKGKPGTE</sequence>
<comment type="caution">
    <text evidence="2">The sequence shown here is derived from an EMBL/GenBank/DDBJ whole genome shotgun (WGS) entry which is preliminary data.</text>
</comment>
<evidence type="ECO:0000313" key="2">
    <source>
        <dbReference type="EMBL" id="KAF0556229.1"/>
    </source>
</evidence>
<dbReference type="AlphaFoldDB" id="A0A8H4B3D7"/>
<name>A0A8H4B3D7_GIGMA</name>
<dbReference type="Proteomes" id="UP000439903">
    <property type="component" value="Unassembled WGS sequence"/>
</dbReference>
<reference evidence="2 3" key="1">
    <citation type="journal article" date="2019" name="Environ. Microbiol.">
        <title>At the nexus of three kingdoms: the genome of the mycorrhizal fungus Gigaspora margarita provides insights into plant, endobacterial and fungal interactions.</title>
        <authorList>
            <person name="Venice F."/>
            <person name="Ghignone S."/>
            <person name="Salvioli di Fossalunga A."/>
            <person name="Amselem J."/>
            <person name="Novero M."/>
            <person name="Xianan X."/>
            <person name="Sedzielewska Toro K."/>
            <person name="Morin E."/>
            <person name="Lipzen A."/>
            <person name="Grigoriev I.V."/>
            <person name="Henrissat B."/>
            <person name="Martin F.M."/>
            <person name="Bonfante P."/>
        </authorList>
    </citation>
    <scope>NUCLEOTIDE SEQUENCE [LARGE SCALE GENOMIC DNA]</scope>
    <source>
        <strain evidence="2 3">BEG34</strain>
    </source>
</reference>
<feature type="compositionally biased region" description="Basic and acidic residues" evidence="1">
    <location>
        <begin position="83"/>
        <end position="94"/>
    </location>
</feature>
<feature type="compositionally biased region" description="Basic and acidic residues" evidence="1">
    <location>
        <begin position="11"/>
        <end position="20"/>
    </location>
</feature>
<feature type="region of interest" description="Disordered" evidence="1">
    <location>
        <begin position="1"/>
        <end position="20"/>
    </location>
</feature>
<evidence type="ECO:0000256" key="1">
    <source>
        <dbReference type="SAM" id="MobiDB-lite"/>
    </source>
</evidence>
<feature type="compositionally biased region" description="Polar residues" evidence="1">
    <location>
        <begin position="1"/>
        <end position="10"/>
    </location>
</feature>
<feature type="region of interest" description="Disordered" evidence="1">
    <location>
        <begin position="59"/>
        <end position="94"/>
    </location>
</feature>
<feature type="compositionally biased region" description="Basic and acidic residues" evidence="1">
    <location>
        <begin position="59"/>
        <end position="74"/>
    </location>
</feature>
<organism evidence="2 3">
    <name type="scientific">Gigaspora margarita</name>
    <dbReference type="NCBI Taxonomy" id="4874"/>
    <lineage>
        <taxon>Eukaryota</taxon>
        <taxon>Fungi</taxon>
        <taxon>Fungi incertae sedis</taxon>
        <taxon>Mucoromycota</taxon>
        <taxon>Glomeromycotina</taxon>
        <taxon>Glomeromycetes</taxon>
        <taxon>Diversisporales</taxon>
        <taxon>Gigasporaceae</taxon>
        <taxon>Gigaspora</taxon>
    </lineage>
</organism>
<gene>
    <name evidence="2" type="ORF">F8M41_015990</name>
</gene>
<accession>A0A8H4B3D7</accession>
<proteinExistence type="predicted"/>
<protein>
    <submittedName>
        <fullName evidence="2">Uncharacterized protein</fullName>
    </submittedName>
</protein>